<sequence>MGACSRDTYRTCGGVRVLWGRPMYHWRFSWSPPVVVWRLYEVGPKLGRRRLQTLFPSWRYPLLPLILFRARFCKWKPSLLGGVLLRHHFLLESFASFARLSNFC</sequence>
<dbReference type="AlphaFoldDB" id="A0A194YQK5"/>
<reference evidence="1 2" key="1">
    <citation type="journal article" date="2009" name="Nature">
        <title>The Sorghum bicolor genome and the diversification of grasses.</title>
        <authorList>
            <person name="Paterson A.H."/>
            <person name="Bowers J.E."/>
            <person name="Bruggmann R."/>
            <person name="Dubchak I."/>
            <person name="Grimwood J."/>
            <person name="Gundlach H."/>
            <person name="Haberer G."/>
            <person name="Hellsten U."/>
            <person name="Mitros T."/>
            <person name="Poliakov A."/>
            <person name="Schmutz J."/>
            <person name="Spannagl M."/>
            <person name="Tang H."/>
            <person name="Wang X."/>
            <person name="Wicker T."/>
            <person name="Bharti A.K."/>
            <person name="Chapman J."/>
            <person name="Feltus F.A."/>
            <person name="Gowik U."/>
            <person name="Grigoriev I.V."/>
            <person name="Lyons E."/>
            <person name="Maher C.A."/>
            <person name="Martis M."/>
            <person name="Narechania A."/>
            <person name="Otillar R.P."/>
            <person name="Penning B.W."/>
            <person name="Salamov A.A."/>
            <person name="Wang Y."/>
            <person name="Zhang L."/>
            <person name="Carpita N.C."/>
            <person name="Freeling M."/>
            <person name="Gingle A.R."/>
            <person name="Hash C.T."/>
            <person name="Keller B."/>
            <person name="Klein P."/>
            <person name="Kresovich S."/>
            <person name="McCann M.C."/>
            <person name="Ming R."/>
            <person name="Peterson D.G."/>
            <person name="Mehboob-ur-Rahman"/>
            <person name="Ware D."/>
            <person name="Westhoff P."/>
            <person name="Mayer K.F."/>
            <person name="Messing J."/>
            <person name="Rokhsar D.S."/>
        </authorList>
    </citation>
    <scope>NUCLEOTIDE SEQUENCE [LARGE SCALE GENOMIC DNA]</scope>
    <source>
        <strain evidence="2">cv. BTx623</strain>
    </source>
</reference>
<protein>
    <submittedName>
        <fullName evidence="1">Uncharacterized protein</fullName>
    </submittedName>
</protein>
<dbReference type="Proteomes" id="UP000000768">
    <property type="component" value="Chromosome 4"/>
</dbReference>
<dbReference type="InParanoid" id="A0A194YQK5"/>
<proteinExistence type="predicted"/>
<organism evidence="1 2">
    <name type="scientific">Sorghum bicolor</name>
    <name type="common">Sorghum</name>
    <name type="synonym">Sorghum vulgare</name>
    <dbReference type="NCBI Taxonomy" id="4558"/>
    <lineage>
        <taxon>Eukaryota</taxon>
        <taxon>Viridiplantae</taxon>
        <taxon>Streptophyta</taxon>
        <taxon>Embryophyta</taxon>
        <taxon>Tracheophyta</taxon>
        <taxon>Spermatophyta</taxon>
        <taxon>Magnoliopsida</taxon>
        <taxon>Liliopsida</taxon>
        <taxon>Poales</taxon>
        <taxon>Poaceae</taxon>
        <taxon>PACMAD clade</taxon>
        <taxon>Panicoideae</taxon>
        <taxon>Andropogonodae</taxon>
        <taxon>Andropogoneae</taxon>
        <taxon>Sorghinae</taxon>
        <taxon>Sorghum</taxon>
    </lineage>
</organism>
<evidence type="ECO:0000313" key="2">
    <source>
        <dbReference type="Proteomes" id="UP000000768"/>
    </source>
</evidence>
<dbReference type="Gramene" id="KXG30513">
    <property type="protein sequence ID" value="KXG30513"/>
    <property type="gene ID" value="SORBI_3004G194500"/>
</dbReference>
<dbReference type="EMBL" id="CM000763">
    <property type="protein sequence ID" value="KXG30513.1"/>
    <property type="molecule type" value="Genomic_DNA"/>
</dbReference>
<reference evidence="2" key="2">
    <citation type="journal article" date="2018" name="Plant J.">
        <title>The Sorghum bicolor reference genome: improved assembly, gene annotations, a transcriptome atlas, and signatures of genome organization.</title>
        <authorList>
            <person name="McCormick R.F."/>
            <person name="Truong S.K."/>
            <person name="Sreedasyam A."/>
            <person name="Jenkins J."/>
            <person name="Shu S."/>
            <person name="Sims D."/>
            <person name="Kennedy M."/>
            <person name="Amirebrahimi M."/>
            <person name="Weers B.D."/>
            <person name="McKinley B."/>
            <person name="Mattison A."/>
            <person name="Morishige D.T."/>
            <person name="Grimwood J."/>
            <person name="Schmutz J."/>
            <person name="Mullet J.E."/>
        </authorList>
    </citation>
    <scope>NUCLEOTIDE SEQUENCE [LARGE SCALE GENOMIC DNA]</scope>
    <source>
        <strain evidence="2">cv. BTx623</strain>
    </source>
</reference>
<evidence type="ECO:0000313" key="1">
    <source>
        <dbReference type="EMBL" id="KXG30513.1"/>
    </source>
</evidence>
<keyword evidence="2" id="KW-1185">Reference proteome</keyword>
<name>A0A194YQK5_SORBI</name>
<accession>A0A194YQK5</accession>
<gene>
    <name evidence="1" type="ORF">SORBI_3004G194500</name>
</gene>